<evidence type="ECO:0008006" key="4">
    <source>
        <dbReference type="Google" id="ProtNLM"/>
    </source>
</evidence>
<proteinExistence type="predicted"/>
<dbReference type="InterPro" id="IPR010987">
    <property type="entry name" value="Glutathione-S-Trfase_C-like"/>
</dbReference>
<dbReference type="SFLD" id="SFLDS00019">
    <property type="entry name" value="Glutathione_Transferase_(cytos"/>
    <property type="match status" value="1"/>
</dbReference>
<dbReference type="CDD" id="cd00299">
    <property type="entry name" value="GST_C_family"/>
    <property type="match status" value="1"/>
</dbReference>
<accession>A0A381ZDR6</accession>
<dbReference type="InterPro" id="IPR036249">
    <property type="entry name" value="Thioredoxin-like_sf"/>
</dbReference>
<dbReference type="SFLD" id="SFLDG00358">
    <property type="entry name" value="Main_(cytGST)"/>
    <property type="match status" value="1"/>
</dbReference>
<feature type="domain" description="GST C-terminal" evidence="2">
    <location>
        <begin position="83"/>
        <end position="217"/>
    </location>
</feature>
<dbReference type="EMBL" id="UINC01020802">
    <property type="protein sequence ID" value="SVA86992.1"/>
    <property type="molecule type" value="Genomic_DNA"/>
</dbReference>
<organism evidence="3">
    <name type="scientific">marine metagenome</name>
    <dbReference type="NCBI Taxonomy" id="408172"/>
    <lineage>
        <taxon>unclassified sequences</taxon>
        <taxon>metagenomes</taxon>
        <taxon>ecological metagenomes</taxon>
    </lineage>
</organism>
<dbReference type="Gene3D" id="1.20.1050.10">
    <property type="match status" value="1"/>
</dbReference>
<dbReference type="InterPro" id="IPR036282">
    <property type="entry name" value="Glutathione-S-Trfase_C_sf"/>
</dbReference>
<dbReference type="GO" id="GO:0005737">
    <property type="term" value="C:cytoplasm"/>
    <property type="evidence" value="ECO:0007669"/>
    <property type="project" value="TreeGrafter"/>
</dbReference>
<evidence type="ECO:0000259" key="2">
    <source>
        <dbReference type="PROSITE" id="PS50405"/>
    </source>
</evidence>
<reference evidence="3" key="1">
    <citation type="submission" date="2018-05" db="EMBL/GenBank/DDBJ databases">
        <authorList>
            <person name="Lanie J.A."/>
            <person name="Ng W.-L."/>
            <person name="Kazmierczak K.M."/>
            <person name="Andrzejewski T.M."/>
            <person name="Davidsen T.M."/>
            <person name="Wayne K.J."/>
            <person name="Tettelin H."/>
            <person name="Glass J.I."/>
            <person name="Rusch D."/>
            <person name="Podicherti R."/>
            <person name="Tsui H.-C.T."/>
            <person name="Winkler M.E."/>
        </authorList>
    </citation>
    <scope>NUCLEOTIDE SEQUENCE</scope>
</reference>
<dbReference type="InterPro" id="IPR050983">
    <property type="entry name" value="GST_Omega/HSP26"/>
</dbReference>
<dbReference type="InterPro" id="IPR040079">
    <property type="entry name" value="Glutathione_S-Trfase"/>
</dbReference>
<dbReference type="Pfam" id="PF13410">
    <property type="entry name" value="GST_C_2"/>
    <property type="match status" value="1"/>
</dbReference>
<evidence type="ECO:0000313" key="3">
    <source>
        <dbReference type="EMBL" id="SVA86992.1"/>
    </source>
</evidence>
<dbReference type="AlphaFoldDB" id="A0A381ZDR6"/>
<dbReference type="PROSITE" id="PS50405">
    <property type="entry name" value="GST_CTER"/>
    <property type="match status" value="1"/>
</dbReference>
<dbReference type="CDD" id="cd00570">
    <property type="entry name" value="GST_N_family"/>
    <property type="match status" value="1"/>
</dbReference>
<feature type="domain" description="GST N-terminal" evidence="1">
    <location>
        <begin position="1"/>
        <end position="78"/>
    </location>
</feature>
<dbReference type="Gene3D" id="3.40.30.10">
    <property type="entry name" value="Glutaredoxin"/>
    <property type="match status" value="1"/>
</dbReference>
<dbReference type="PANTHER" id="PTHR43968">
    <property type="match status" value="1"/>
</dbReference>
<dbReference type="PANTHER" id="PTHR43968:SF6">
    <property type="entry name" value="GLUTATHIONE S-TRANSFERASE OMEGA"/>
    <property type="match status" value="1"/>
</dbReference>
<dbReference type="InterPro" id="IPR004045">
    <property type="entry name" value="Glutathione_S-Trfase_N"/>
</dbReference>
<dbReference type="SUPFAM" id="SSF52833">
    <property type="entry name" value="Thioredoxin-like"/>
    <property type="match status" value="1"/>
</dbReference>
<gene>
    <name evidence="3" type="ORF">METZ01_LOCUS139846</name>
</gene>
<protein>
    <recommendedName>
        <fullName evidence="4">GST N-terminal domain-containing protein</fullName>
    </recommendedName>
</protein>
<dbReference type="PROSITE" id="PS50404">
    <property type="entry name" value="GST_NTER"/>
    <property type="match status" value="1"/>
</dbReference>
<name>A0A381ZDR6_9ZZZZ</name>
<dbReference type="Pfam" id="PF13417">
    <property type="entry name" value="GST_N_3"/>
    <property type="match status" value="1"/>
</dbReference>
<dbReference type="SUPFAM" id="SSF47616">
    <property type="entry name" value="GST C-terminal domain-like"/>
    <property type="match status" value="1"/>
</dbReference>
<evidence type="ECO:0000259" key="1">
    <source>
        <dbReference type="PROSITE" id="PS50404"/>
    </source>
</evidence>
<sequence length="228" mass="25532">MKLYGAIASPYVARVVMLARLKGIDLPLERAPGGGLRSDEYRAFNPIGRMPSLEVDGRCIAESEVICEYLEEAYPEPPLLPADLTLRAHSRMVSRINDLYIAPYNTGLIQQQHADPRDQQLIDHAAAEFEKGFHYVAHFMGPGPFAAGDQPSIGDCALVPFIIMLKQTVFPFFEEIPDPTDRDGRLATWWQAIQNDPGCREAADEIDLALSEFLKYLMERLRQRKAGG</sequence>